<dbReference type="InterPro" id="IPR029058">
    <property type="entry name" value="AB_hydrolase_fold"/>
</dbReference>
<proteinExistence type="predicted"/>
<keyword evidence="1 3" id="KW-0378">Hydrolase</keyword>
<dbReference type="PANTHER" id="PTHR43798:SF31">
    <property type="entry name" value="AB HYDROLASE SUPERFAMILY PROTEIN YCLE"/>
    <property type="match status" value="1"/>
</dbReference>
<dbReference type="RefSeq" id="WP_147826212.1">
    <property type="nucleotide sequence ID" value="NZ_BAAARG010000003.1"/>
</dbReference>
<reference evidence="3 4" key="1">
    <citation type="submission" date="2019-08" db="EMBL/GenBank/DDBJ databases">
        <authorList>
            <person name="Dong K."/>
        </authorList>
    </citation>
    <scope>NUCLEOTIDE SEQUENCE [LARGE SCALE GENOMIC DNA]</scope>
    <source>
        <strain evidence="3 4">M4-8</strain>
    </source>
</reference>
<dbReference type="PRINTS" id="PR00111">
    <property type="entry name" value="ABHYDROLASE"/>
</dbReference>
<dbReference type="EMBL" id="VRSW01000003">
    <property type="protein sequence ID" value="TXK04156.1"/>
    <property type="molecule type" value="Genomic_DNA"/>
</dbReference>
<dbReference type="AlphaFoldDB" id="A0A5C8HLI6"/>
<dbReference type="SUPFAM" id="SSF53474">
    <property type="entry name" value="alpha/beta-Hydrolases"/>
    <property type="match status" value="1"/>
</dbReference>
<protein>
    <submittedName>
        <fullName evidence="3">Alpha/beta hydrolase</fullName>
    </submittedName>
</protein>
<organism evidence="3 4">
    <name type="scientific">Microbacterium mitrae</name>
    <dbReference type="NCBI Taxonomy" id="664640"/>
    <lineage>
        <taxon>Bacteria</taxon>
        <taxon>Bacillati</taxon>
        <taxon>Actinomycetota</taxon>
        <taxon>Actinomycetes</taxon>
        <taxon>Micrococcales</taxon>
        <taxon>Microbacteriaceae</taxon>
        <taxon>Microbacterium</taxon>
    </lineage>
</organism>
<feature type="domain" description="AB hydrolase-1" evidence="2">
    <location>
        <begin position="50"/>
        <end position="159"/>
    </location>
</feature>
<evidence type="ECO:0000313" key="3">
    <source>
        <dbReference type="EMBL" id="TXK04156.1"/>
    </source>
</evidence>
<dbReference type="InterPro" id="IPR050266">
    <property type="entry name" value="AB_hydrolase_sf"/>
</dbReference>
<keyword evidence="4" id="KW-1185">Reference proteome</keyword>
<evidence type="ECO:0000313" key="4">
    <source>
        <dbReference type="Proteomes" id="UP000321196"/>
    </source>
</evidence>
<dbReference type="GO" id="GO:0016020">
    <property type="term" value="C:membrane"/>
    <property type="evidence" value="ECO:0007669"/>
    <property type="project" value="TreeGrafter"/>
</dbReference>
<name>A0A5C8HLI6_9MICO</name>
<comment type="caution">
    <text evidence="3">The sequence shown here is derived from an EMBL/GenBank/DDBJ whole genome shotgun (WGS) entry which is preliminary data.</text>
</comment>
<dbReference type="PANTHER" id="PTHR43798">
    <property type="entry name" value="MONOACYLGLYCEROL LIPASE"/>
    <property type="match status" value="1"/>
</dbReference>
<dbReference type="Pfam" id="PF00561">
    <property type="entry name" value="Abhydrolase_1"/>
    <property type="match status" value="1"/>
</dbReference>
<dbReference type="Proteomes" id="UP000321196">
    <property type="component" value="Unassembled WGS sequence"/>
</dbReference>
<dbReference type="InterPro" id="IPR000073">
    <property type="entry name" value="AB_hydrolase_1"/>
</dbReference>
<dbReference type="GO" id="GO:0016787">
    <property type="term" value="F:hydrolase activity"/>
    <property type="evidence" value="ECO:0007669"/>
    <property type="project" value="UniProtKB-KW"/>
</dbReference>
<evidence type="ECO:0000259" key="2">
    <source>
        <dbReference type="Pfam" id="PF00561"/>
    </source>
</evidence>
<gene>
    <name evidence="3" type="ORF">FVP60_10405</name>
</gene>
<accession>A0A5C8HLI6</accession>
<sequence>MATNPGAPDDSLSDAVTEAAGAPALEGHVGTFLWQGAELVYEEFGAGSSPVFVLVHGIGMGRVVFAELIDDLKRLGRVIAIDQPGYGDSPEPPRTPTMERTADMVAALLRERGVSQVTAIGHSMGTQVVAELAVRHPDLVDRLVLIAPTVDVSARHIAVQAARLVRDLWGESPKVVMLGGFEYLRAGPNLIRKMRAMMVHRPERSYPRITQRTLVLRGERDYVVPEPWARQAAALIPNARFDTLPDTSHQSMIRNAGPTTRRIMDFLRSERFEPAAGLAG</sequence>
<dbReference type="OrthoDB" id="9769541at2"/>
<dbReference type="Gene3D" id="3.40.50.1820">
    <property type="entry name" value="alpha/beta hydrolase"/>
    <property type="match status" value="1"/>
</dbReference>
<evidence type="ECO:0000256" key="1">
    <source>
        <dbReference type="ARBA" id="ARBA00022801"/>
    </source>
</evidence>